<dbReference type="EMBL" id="MWIO01000003">
    <property type="protein sequence ID" value="THD10051.1"/>
    <property type="molecule type" value="Genomic_DNA"/>
</dbReference>
<dbReference type="RefSeq" id="WP_168709555.1">
    <property type="nucleotide sequence ID" value="NZ_MWIO01000003.1"/>
</dbReference>
<keyword evidence="5" id="KW-0808">Transferase</keyword>
<dbReference type="SMART" id="SM00388">
    <property type="entry name" value="HisKA"/>
    <property type="match status" value="1"/>
</dbReference>
<comment type="subcellular location">
    <subcellularLocation>
        <location evidence="2">Membrane</location>
    </subcellularLocation>
</comment>
<dbReference type="EC" id="2.7.13.3" evidence="3"/>
<dbReference type="InterPro" id="IPR003661">
    <property type="entry name" value="HisK_dim/P_dom"/>
</dbReference>
<dbReference type="InterPro" id="IPR050428">
    <property type="entry name" value="TCS_sensor_his_kinase"/>
</dbReference>
<dbReference type="Gene3D" id="6.10.340.10">
    <property type="match status" value="1"/>
</dbReference>
<name>A0A4V3UTB5_9GAMM</name>
<evidence type="ECO:0000256" key="2">
    <source>
        <dbReference type="ARBA" id="ARBA00004370"/>
    </source>
</evidence>
<comment type="catalytic activity">
    <reaction evidence="1">
        <text>ATP + protein L-histidine = ADP + protein N-phospho-L-histidine.</text>
        <dbReference type="EC" id="2.7.13.3"/>
    </reaction>
</comment>
<dbReference type="AlphaFoldDB" id="A0A4V3UTB5"/>
<keyword evidence="10 11" id="KW-0472">Membrane</keyword>
<evidence type="ECO:0000256" key="6">
    <source>
        <dbReference type="ARBA" id="ARBA00022692"/>
    </source>
</evidence>
<evidence type="ECO:0000313" key="15">
    <source>
        <dbReference type="Proteomes" id="UP000306317"/>
    </source>
</evidence>
<evidence type="ECO:0000313" key="14">
    <source>
        <dbReference type="EMBL" id="THD10051.1"/>
    </source>
</evidence>
<dbReference type="Pfam" id="PF02518">
    <property type="entry name" value="HATPase_c"/>
    <property type="match status" value="1"/>
</dbReference>
<evidence type="ECO:0000256" key="5">
    <source>
        <dbReference type="ARBA" id="ARBA00022679"/>
    </source>
</evidence>
<dbReference type="GO" id="GO:0000155">
    <property type="term" value="F:phosphorelay sensor kinase activity"/>
    <property type="evidence" value="ECO:0007669"/>
    <property type="project" value="InterPro"/>
</dbReference>
<evidence type="ECO:0000256" key="4">
    <source>
        <dbReference type="ARBA" id="ARBA00022553"/>
    </source>
</evidence>
<evidence type="ECO:0000256" key="7">
    <source>
        <dbReference type="ARBA" id="ARBA00022777"/>
    </source>
</evidence>
<keyword evidence="8 11" id="KW-1133">Transmembrane helix</keyword>
<gene>
    <name evidence="14" type="ORF">B1991_01100</name>
</gene>
<dbReference type="InterPro" id="IPR005467">
    <property type="entry name" value="His_kinase_dom"/>
</dbReference>
<dbReference type="SUPFAM" id="SSF158472">
    <property type="entry name" value="HAMP domain-like"/>
    <property type="match status" value="1"/>
</dbReference>
<dbReference type="Pfam" id="PF00512">
    <property type="entry name" value="HisKA"/>
    <property type="match status" value="1"/>
</dbReference>
<evidence type="ECO:0000259" key="12">
    <source>
        <dbReference type="PROSITE" id="PS50109"/>
    </source>
</evidence>
<sequence length="465" mass="51194">MKVSIGKRLFFAVLLAFLVVAGIGVELVRWKLSDRVPRPSTDVQEVSGWVEQLSAHYRKHGDWSFLPADPEQRRRWFLDQMPGVEANGMPALRYRSPNLDYRIGLLDGHRRFLAGVIASPALVAIASVDTVRRSIVVDGVEVGYLVVARSQNPDDDLAIAFLLEQQKNLLLVLAVGVLLSAFAAALLAAHFRQPIRQLADGTRRLGQGYFDVQLPTRRSDELGELATTFNRVAARLKDTEHWRQQWVADTSHELRTPLSVLRAQLEALQDGVRAATPDTVALMLRQVLSLTALVDDLHELARADRGQLQCDKATVDAWQLVAEVFKSFGEKFREAGLTPSLGAAPRQSAVLADATRLRQVLVNLFANSVRYTDAGGRIDVHGDLFERELHITIDDSAPAVPAALIERLGERFFRAEPSRNRQLGGAGLGLALSRQLVDAHGGRLEFAASALGGLRVTVALPLESR</sequence>
<evidence type="ECO:0000256" key="1">
    <source>
        <dbReference type="ARBA" id="ARBA00000085"/>
    </source>
</evidence>
<evidence type="ECO:0000256" key="11">
    <source>
        <dbReference type="SAM" id="Phobius"/>
    </source>
</evidence>
<evidence type="ECO:0000256" key="3">
    <source>
        <dbReference type="ARBA" id="ARBA00012438"/>
    </source>
</evidence>
<dbReference type="PANTHER" id="PTHR45436">
    <property type="entry name" value="SENSOR HISTIDINE KINASE YKOH"/>
    <property type="match status" value="1"/>
</dbReference>
<dbReference type="CDD" id="cd06225">
    <property type="entry name" value="HAMP"/>
    <property type="match status" value="1"/>
</dbReference>
<evidence type="ECO:0000256" key="8">
    <source>
        <dbReference type="ARBA" id="ARBA00022989"/>
    </source>
</evidence>
<comment type="caution">
    <text evidence="14">The sequence shown here is derived from an EMBL/GenBank/DDBJ whole genome shotgun (WGS) entry which is preliminary data.</text>
</comment>
<dbReference type="Proteomes" id="UP000306317">
    <property type="component" value="Unassembled WGS sequence"/>
</dbReference>
<keyword evidence="15" id="KW-1185">Reference proteome</keyword>
<dbReference type="InterPro" id="IPR003660">
    <property type="entry name" value="HAMP_dom"/>
</dbReference>
<dbReference type="Gene3D" id="1.10.287.130">
    <property type="match status" value="1"/>
</dbReference>
<dbReference type="PANTHER" id="PTHR45436:SF5">
    <property type="entry name" value="SENSOR HISTIDINE KINASE TRCS"/>
    <property type="match status" value="1"/>
</dbReference>
<dbReference type="GO" id="GO:0005886">
    <property type="term" value="C:plasma membrane"/>
    <property type="evidence" value="ECO:0007669"/>
    <property type="project" value="TreeGrafter"/>
</dbReference>
<feature type="domain" description="Histidine kinase" evidence="12">
    <location>
        <begin position="249"/>
        <end position="464"/>
    </location>
</feature>
<dbReference type="InterPro" id="IPR036890">
    <property type="entry name" value="HATPase_C_sf"/>
</dbReference>
<evidence type="ECO:0000259" key="13">
    <source>
        <dbReference type="PROSITE" id="PS50885"/>
    </source>
</evidence>
<dbReference type="PRINTS" id="PR00344">
    <property type="entry name" value="BCTRLSENSOR"/>
</dbReference>
<dbReference type="CDD" id="cd00082">
    <property type="entry name" value="HisKA"/>
    <property type="match status" value="1"/>
</dbReference>
<evidence type="ECO:0000256" key="10">
    <source>
        <dbReference type="ARBA" id="ARBA00023136"/>
    </source>
</evidence>
<keyword evidence="9" id="KW-0902">Two-component regulatory system</keyword>
<keyword evidence="6 11" id="KW-0812">Transmembrane</keyword>
<dbReference type="PROSITE" id="PS50109">
    <property type="entry name" value="HIS_KIN"/>
    <property type="match status" value="1"/>
</dbReference>
<proteinExistence type="predicted"/>
<protein>
    <recommendedName>
        <fullName evidence="3">histidine kinase</fullName>
        <ecNumber evidence="3">2.7.13.3</ecNumber>
    </recommendedName>
</protein>
<dbReference type="InterPro" id="IPR036097">
    <property type="entry name" value="HisK_dim/P_sf"/>
</dbReference>
<dbReference type="Pfam" id="PF00672">
    <property type="entry name" value="HAMP"/>
    <property type="match status" value="1"/>
</dbReference>
<dbReference type="InterPro" id="IPR003594">
    <property type="entry name" value="HATPase_dom"/>
</dbReference>
<dbReference type="SUPFAM" id="SSF55874">
    <property type="entry name" value="ATPase domain of HSP90 chaperone/DNA topoisomerase II/histidine kinase"/>
    <property type="match status" value="1"/>
</dbReference>
<feature type="transmembrane region" description="Helical" evidence="11">
    <location>
        <begin position="169"/>
        <end position="189"/>
    </location>
</feature>
<keyword evidence="7" id="KW-0418">Kinase</keyword>
<dbReference type="SMART" id="SM00304">
    <property type="entry name" value="HAMP"/>
    <property type="match status" value="1"/>
</dbReference>
<dbReference type="SUPFAM" id="SSF47384">
    <property type="entry name" value="Homodimeric domain of signal transducing histidine kinase"/>
    <property type="match status" value="1"/>
</dbReference>
<keyword evidence="4" id="KW-0597">Phosphoprotein</keyword>
<dbReference type="InterPro" id="IPR004358">
    <property type="entry name" value="Sig_transdc_His_kin-like_C"/>
</dbReference>
<reference evidence="14 15" key="1">
    <citation type="submission" date="2017-02" db="EMBL/GenBank/DDBJ databases">
        <title>Whole genome sequencing of Rhodanobacter lindaniclasticus DSM 17932.</title>
        <authorList>
            <person name="Kumar S."/>
            <person name="Patil P."/>
            <person name="Patil P.B."/>
        </authorList>
    </citation>
    <scope>NUCLEOTIDE SEQUENCE [LARGE SCALE GENOMIC DNA]</scope>
    <source>
        <strain evidence="14 15">DSM 17932</strain>
    </source>
</reference>
<accession>A0A4V3UTB5</accession>
<evidence type="ECO:0000256" key="9">
    <source>
        <dbReference type="ARBA" id="ARBA00023012"/>
    </source>
</evidence>
<dbReference type="Gene3D" id="3.30.565.10">
    <property type="entry name" value="Histidine kinase-like ATPase, C-terminal domain"/>
    <property type="match status" value="1"/>
</dbReference>
<dbReference type="PROSITE" id="PS50885">
    <property type="entry name" value="HAMP"/>
    <property type="match status" value="1"/>
</dbReference>
<organism evidence="14 15">
    <name type="scientific">Rhodanobacter lindaniclasticus</name>
    <dbReference type="NCBI Taxonomy" id="75310"/>
    <lineage>
        <taxon>Bacteria</taxon>
        <taxon>Pseudomonadati</taxon>
        <taxon>Pseudomonadota</taxon>
        <taxon>Gammaproteobacteria</taxon>
        <taxon>Lysobacterales</taxon>
        <taxon>Rhodanobacteraceae</taxon>
        <taxon>Rhodanobacter</taxon>
    </lineage>
</organism>
<feature type="domain" description="HAMP" evidence="13">
    <location>
        <begin position="189"/>
        <end position="241"/>
    </location>
</feature>
<dbReference type="SMART" id="SM00387">
    <property type="entry name" value="HATPase_c"/>
    <property type="match status" value="1"/>
</dbReference>